<dbReference type="HOGENOM" id="CLU_2190310_0_0_1"/>
<accession>U9U499</accession>
<gene>
    <name evidence="1" type="ORF">GLOINDRAFT_84373</name>
</gene>
<dbReference type="AlphaFoldDB" id="U9U499"/>
<reference evidence="1" key="1">
    <citation type="submission" date="2013-07" db="EMBL/GenBank/DDBJ databases">
        <title>The genome of an arbuscular mycorrhizal fungus provides insights into the evolution of the oldest plant symbiosis.</title>
        <authorList>
            <consortium name="DOE Joint Genome Institute"/>
            <person name="Tisserant E."/>
            <person name="Malbreil M."/>
            <person name="Kuo A."/>
            <person name="Kohler A."/>
            <person name="Symeonidi A."/>
            <person name="Balestrini R."/>
            <person name="Charron P."/>
            <person name="Duensing N."/>
            <person name="Frei-dit-Frey N."/>
            <person name="Gianinazzi-Pearson V."/>
            <person name="Gilbert B."/>
            <person name="Handa Y."/>
            <person name="Hijri M."/>
            <person name="Kaul R."/>
            <person name="Kawaguchi M."/>
            <person name="Krajinski F."/>
            <person name="Lammers P."/>
            <person name="Lapierre D."/>
            <person name="Masclaux F.G."/>
            <person name="Murat C."/>
            <person name="Morin E."/>
            <person name="Ndikumana S."/>
            <person name="Pagni M."/>
            <person name="Petitpierre D."/>
            <person name="Requena N."/>
            <person name="Rosikiewicz P."/>
            <person name="Riley R."/>
            <person name="Saito K."/>
            <person name="San Clemente H."/>
            <person name="Shapiro H."/>
            <person name="van Tuinen D."/>
            <person name="Becard G."/>
            <person name="Bonfante P."/>
            <person name="Paszkowski U."/>
            <person name="Shachar-Hill Y."/>
            <person name="Young J.P."/>
            <person name="Sanders I.R."/>
            <person name="Henrissat B."/>
            <person name="Rensing S.A."/>
            <person name="Grigoriev I.V."/>
            <person name="Corradi N."/>
            <person name="Roux C."/>
            <person name="Martin F."/>
        </authorList>
    </citation>
    <scope>NUCLEOTIDE SEQUENCE</scope>
    <source>
        <strain evidence="1">DAOM 197198</strain>
    </source>
</reference>
<proteinExistence type="predicted"/>
<sequence>ALYHVCPKNDRNNILRAEFGNLVKFSTRNHVFYYLFVDLWTVAQYETIQADQHQAIYKIQKSFISYNLMIFYVPMHAIYITRMWQIFFVKNINALLSPNLLHGQHEKYS</sequence>
<feature type="non-terminal residue" evidence="1">
    <location>
        <position position="1"/>
    </location>
</feature>
<protein>
    <submittedName>
        <fullName evidence="1">Uncharacterized protein</fullName>
    </submittedName>
</protein>
<organism evidence="1">
    <name type="scientific">Rhizophagus irregularis (strain DAOM 181602 / DAOM 197198 / MUCL 43194)</name>
    <name type="common">Arbuscular mycorrhizal fungus</name>
    <name type="synonym">Glomus intraradices</name>
    <dbReference type="NCBI Taxonomy" id="747089"/>
    <lineage>
        <taxon>Eukaryota</taxon>
        <taxon>Fungi</taxon>
        <taxon>Fungi incertae sedis</taxon>
        <taxon>Mucoromycota</taxon>
        <taxon>Glomeromycotina</taxon>
        <taxon>Glomeromycetes</taxon>
        <taxon>Glomerales</taxon>
        <taxon>Glomeraceae</taxon>
        <taxon>Rhizophagus</taxon>
    </lineage>
</organism>
<dbReference type="EMBL" id="KI282867">
    <property type="protein sequence ID" value="ESA14477.1"/>
    <property type="molecule type" value="Genomic_DNA"/>
</dbReference>
<evidence type="ECO:0000313" key="1">
    <source>
        <dbReference type="EMBL" id="ESA14477.1"/>
    </source>
</evidence>
<name>U9U499_RHIID</name>